<reference evidence="2 3" key="1">
    <citation type="submission" date="2021-03" db="EMBL/GenBank/DDBJ databases">
        <title>Genomic Encyclopedia of Type Strains, Phase IV (KMG-IV): sequencing the most valuable type-strain genomes for metagenomic binning, comparative biology and taxonomic classification.</title>
        <authorList>
            <person name="Goeker M."/>
        </authorList>
    </citation>
    <scope>NUCLEOTIDE SEQUENCE [LARGE SCALE GENOMIC DNA]</scope>
    <source>
        <strain evidence="2 3">DSM 40526</strain>
    </source>
</reference>
<organism evidence="2 3">
    <name type="scientific">Streptomyces avidinii</name>
    <dbReference type="NCBI Taxonomy" id="1895"/>
    <lineage>
        <taxon>Bacteria</taxon>
        <taxon>Bacillati</taxon>
        <taxon>Actinomycetota</taxon>
        <taxon>Actinomycetes</taxon>
        <taxon>Kitasatosporales</taxon>
        <taxon>Streptomycetaceae</taxon>
        <taxon>Streptomyces</taxon>
    </lineage>
</organism>
<evidence type="ECO:0000313" key="2">
    <source>
        <dbReference type="EMBL" id="MBP2037086.1"/>
    </source>
</evidence>
<dbReference type="EMBL" id="JAGGLQ010000004">
    <property type="protein sequence ID" value="MBP2037086.1"/>
    <property type="molecule type" value="Genomic_DNA"/>
</dbReference>
<evidence type="ECO:0000256" key="1">
    <source>
        <dbReference type="SAM" id="MobiDB-lite"/>
    </source>
</evidence>
<keyword evidence="3" id="KW-1185">Reference proteome</keyword>
<feature type="compositionally biased region" description="Pro residues" evidence="1">
    <location>
        <begin position="12"/>
        <end position="22"/>
    </location>
</feature>
<sequence length="31" mass="2852">MTSAAASGNNPAPSPESGPPGMPGEGPATLT</sequence>
<protein>
    <submittedName>
        <fullName evidence="2">Uncharacterized protein</fullName>
    </submittedName>
</protein>
<name>A0ABS4L4Q3_STRAV</name>
<gene>
    <name evidence="2" type="ORF">J2Z77_002886</name>
</gene>
<accession>A0ABS4L4Q3</accession>
<proteinExistence type="predicted"/>
<evidence type="ECO:0000313" key="3">
    <source>
        <dbReference type="Proteomes" id="UP001519310"/>
    </source>
</evidence>
<feature type="compositionally biased region" description="Low complexity" evidence="1">
    <location>
        <begin position="1"/>
        <end position="11"/>
    </location>
</feature>
<feature type="region of interest" description="Disordered" evidence="1">
    <location>
        <begin position="1"/>
        <end position="31"/>
    </location>
</feature>
<comment type="caution">
    <text evidence="2">The sequence shown here is derived from an EMBL/GenBank/DDBJ whole genome shotgun (WGS) entry which is preliminary data.</text>
</comment>
<dbReference type="Proteomes" id="UP001519310">
    <property type="component" value="Unassembled WGS sequence"/>
</dbReference>